<dbReference type="CDD" id="cd02440">
    <property type="entry name" value="AdoMet_MTases"/>
    <property type="match status" value="1"/>
</dbReference>
<dbReference type="InterPro" id="IPR016461">
    <property type="entry name" value="COMT-like"/>
</dbReference>
<dbReference type="Gene3D" id="1.10.10.10">
    <property type="entry name" value="Winged helix-like DNA-binding domain superfamily/Winged helix DNA-binding domain"/>
    <property type="match status" value="1"/>
</dbReference>
<sequence length="377" mass="40452">MSRPLPSFGDRWRARRNRWLASPRFQRWAARFPLTRPIARRHARSLFDLVAGFVYTQILLAGVRLKLFERLADGPASVEDLAGPLALSPDATERLLAACAALDLAERRNDGRYGLGPLGAALLGNPGIVAMIEHHALLYADLRDPVALLRGEHADTALGRYWPYAAAGAAGGASLDGGHVADYSALMSASQPLVADEALDAYQLEKRGHRCLLDVGGGEGTFLCAAARRDPQLQLIVFDLPPVAERASARFAAAGLAGRARAVGGDFLRDELPAGADIVSVVRVLHDHDDDGVLKLLLAIRRALPPGGTLLIVEPMSETPGAEPMGDAYFGFYLLAMGRGRPRSAEALQALLGSAGFHRQRLLPTSMPLQTRVMVAQ</sequence>
<dbReference type="AlphaFoldDB" id="A0A840GF99"/>
<dbReference type="InterPro" id="IPR029063">
    <property type="entry name" value="SAM-dependent_MTases_sf"/>
</dbReference>
<evidence type="ECO:0000259" key="5">
    <source>
        <dbReference type="Pfam" id="PF00891"/>
    </source>
</evidence>
<evidence type="ECO:0000259" key="6">
    <source>
        <dbReference type="Pfam" id="PF08100"/>
    </source>
</evidence>
<dbReference type="PANTHER" id="PTHR43712:SF2">
    <property type="entry name" value="O-METHYLTRANSFERASE CICE"/>
    <property type="match status" value="1"/>
</dbReference>
<dbReference type="EC" id="2.1.1.210" evidence="7"/>
<dbReference type="GO" id="GO:0043803">
    <property type="term" value="F:hydroxyneurosporene-O-methyltransferase activity"/>
    <property type="evidence" value="ECO:0007669"/>
    <property type="project" value="UniProtKB-EC"/>
</dbReference>
<evidence type="ECO:0000256" key="1">
    <source>
        <dbReference type="ARBA" id="ARBA00022603"/>
    </source>
</evidence>
<dbReference type="PANTHER" id="PTHR43712">
    <property type="entry name" value="PUTATIVE (AFU_ORTHOLOGUE AFUA_4G14580)-RELATED"/>
    <property type="match status" value="1"/>
</dbReference>
<evidence type="ECO:0000256" key="3">
    <source>
        <dbReference type="ARBA" id="ARBA00022691"/>
    </source>
</evidence>
<dbReference type="SUPFAM" id="SSF46785">
    <property type="entry name" value="Winged helix' DNA-binding domain"/>
    <property type="match status" value="1"/>
</dbReference>
<feature type="domain" description="O-methyltransferase C-terminal" evidence="5">
    <location>
        <begin position="173"/>
        <end position="357"/>
    </location>
</feature>
<dbReference type="PROSITE" id="PS51683">
    <property type="entry name" value="SAM_OMT_II"/>
    <property type="match status" value="1"/>
</dbReference>
<dbReference type="InterPro" id="IPR012967">
    <property type="entry name" value="COMT_dimerisation"/>
</dbReference>
<organism evidence="7 8">
    <name type="scientific">Rhodocyclus tenuis</name>
    <name type="common">Rhodospirillum tenue</name>
    <dbReference type="NCBI Taxonomy" id="1066"/>
    <lineage>
        <taxon>Bacteria</taxon>
        <taxon>Pseudomonadati</taxon>
        <taxon>Pseudomonadota</taxon>
        <taxon>Betaproteobacteria</taxon>
        <taxon>Rhodocyclales</taxon>
        <taxon>Rhodocyclaceae</taxon>
        <taxon>Rhodocyclus</taxon>
    </lineage>
</organism>
<dbReference type="OrthoDB" id="9766840at2"/>
<dbReference type="RefSeq" id="WP_153116002.1">
    <property type="nucleotide sequence ID" value="NZ_JACIGE010000005.1"/>
</dbReference>
<keyword evidence="2 7" id="KW-0808">Transferase</keyword>
<evidence type="ECO:0000256" key="4">
    <source>
        <dbReference type="PIRSR" id="PIRSR005739-1"/>
    </source>
</evidence>
<dbReference type="Pfam" id="PF08100">
    <property type="entry name" value="Dimerisation"/>
    <property type="match status" value="1"/>
</dbReference>
<dbReference type="SUPFAM" id="SSF53335">
    <property type="entry name" value="S-adenosyl-L-methionine-dependent methyltransferases"/>
    <property type="match status" value="1"/>
</dbReference>
<dbReference type="EMBL" id="JACIGE010000005">
    <property type="protein sequence ID" value="MBB4247222.1"/>
    <property type="molecule type" value="Genomic_DNA"/>
</dbReference>
<keyword evidence="1 7" id="KW-0489">Methyltransferase</keyword>
<gene>
    <name evidence="7" type="ORF">GGD90_001593</name>
</gene>
<comment type="caution">
    <text evidence="7">The sequence shown here is derived from an EMBL/GenBank/DDBJ whole genome shotgun (WGS) entry which is preliminary data.</text>
</comment>
<keyword evidence="3" id="KW-0949">S-adenosyl-L-methionine</keyword>
<dbReference type="Pfam" id="PF00891">
    <property type="entry name" value="Methyltransf_2"/>
    <property type="match status" value="1"/>
</dbReference>
<dbReference type="Gene3D" id="3.40.50.150">
    <property type="entry name" value="Vaccinia Virus protein VP39"/>
    <property type="match status" value="1"/>
</dbReference>
<dbReference type="InterPro" id="IPR036390">
    <property type="entry name" value="WH_DNA-bd_sf"/>
</dbReference>
<dbReference type="GO" id="GO:0032259">
    <property type="term" value="P:methylation"/>
    <property type="evidence" value="ECO:0007669"/>
    <property type="project" value="UniProtKB-KW"/>
</dbReference>
<name>A0A840GF99_RHOTE</name>
<keyword evidence="8" id="KW-1185">Reference proteome</keyword>
<protein>
    <submittedName>
        <fullName evidence="7">Demethylspheroidene O-methyltransferase</fullName>
        <ecNumber evidence="7">2.1.1.210</ecNumber>
    </submittedName>
</protein>
<proteinExistence type="predicted"/>
<reference evidence="7 8" key="1">
    <citation type="submission" date="2020-08" db="EMBL/GenBank/DDBJ databases">
        <title>Genome sequencing of Purple Non-Sulfur Bacteria from various extreme environments.</title>
        <authorList>
            <person name="Mayer M."/>
        </authorList>
    </citation>
    <scope>NUCLEOTIDE SEQUENCE [LARGE SCALE GENOMIC DNA]</scope>
    <source>
        <strain evidence="7 8">2761</strain>
    </source>
</reference>
<dbReference type="Proteomes" id="UP000587070">
    <property type="component" value="Unassembled WGS sequence"/>
</dbReference>
<dbReference type="GO" id="GO:0046983">
    <property type="term" value="F:protein dimerization activity"/>
    <property type="evidence" value="ECO:0007669"/>
    <property type="project" value="InterPro"/>
</dbReference>
<evidence type="ECO:0000313" key="7">
    <source>
        <dbReference type="EMBL" id="MBB4247222.1"/>
    </source>
</evidence>
<evidence type="ECO:0000256" key="2">
    <source>
        <dbReference type="ARBA" id="ARBA00022679"/>
    </source>
</evidence>
<feature type="active site" description="Proton acceptor" evidence="4">
    <location>
        <position position="286"/>
    </location>
</feature>
<dbReference type="PIRSF" id="PIRSF005739">
    <property type="entry name" value="O-mtase"/>
    <property type="match status" value="1"/>
</dbReference>
<dbReference type="GO" id="GO:0008171">
    <property type="term" value="F:O-methyltransferase activity"/>
    <property type="evidence" value="ECO:0007669"/>
    <property type="project" value="InterPro"/>
</dbReference>
<evidence type="ECO:0000313" key="8">
    <source>
        <dbReference type="Proteomes" id="UP000587070"/>
    </source>
</evidence>
<dbReference type="InterPro" id="IPR001077">
    <property type="entry name" value="COMT_C"/>
</dbReference>
<accession>A0A840GF99</accession>
<dbReference type="InterPro" id="IPR036388">
    <property type="entry name" value="WH-like_DNA-bd_sf"/>
</dbReference>
<feature type="domain" description="O-methyltransferase dimerisation" evidence="6">
    <location>
        <begin position="48"/>
        <end position="123"/>
    </location>
</feature>